<dbReference type="GO" id="GO:0016853">
    <property type="term" value="F:isomerase activity"/>
    <property type="evidence" value="ECO:0007669"/>
    <property type="project" value="UniProtKB-KW"/>
</dbReference>
<feature type="domain" description="SnoaL-like" evidence="1">
    <location>
        <begin position="15"/>
        <end position="101"/>
    </location>
</feature>
<protein>
    <submittedName>
        <fullName evidence="3">Ketosteroid isomerase-like protein</fullName>
    </submittedName>
</protein>
<dbReference type="AlphaFoldDB" id="A0A0W8ILS8"/>
<reference evidence="4" key="1">
    <citation type="submission" date="2015-12" db="EMBL/GenBank/DDBJ databases">
        <authorList>
            <person name="Nair G.R."/>
            <person name="Kaur G."/>
            <person name="Mayilraj S."/>
        </authorList>
    </citation>
    <scope>NUCLEOTIDE SEQUENCE [LARGE SCALE GENOMIC DNA]</scope>
    <source>
        <strain evidence="4">CD08_7</strain>
    </source>
</reference>
<dbReference type="STRING" id="317018.AVL63_10045"/>
<evidence type="ECO:0000313" key="2">
    <source>
        <dbReference type="EMBL" id="KUG60667.1"/>
    </source>
</evidence>
<sequence>MTERTTHPTALPAVVTAFLDAEASSSPRAIAELFNEHAVVVDDGRRHHGREEIARWRSEVAQAFSYTKTMVSAEQAQDVVEITERVEGDFPGGRVDLRSSFVMDEAGLIASLTIAVPE</sequence>
<dbReference type="EMBL" id="LQBM01000001">
    <property type="protein sequence ID" value="KUG60667.1"/>
    <property type="molecule type" value="Genomic_DNA"/>
</dbReference>
<comment type="caution">
    <text evidence="2">The sequence shown here is derived from an EMBL/GenBank/DDBJ whole genome shotgun (WGS) entry which is preliminary data.</text>
</comment>
<dbReference type="InterPro" id="IPR032710">
    <property type="entry name" value="NTF2-like_dom_sf"/>
</dbReference>
<dbReference type="RefSeq" id="WP_058887641.1">
    <property type="nucleotide sequence ID" value="NZ_BAAAKT010000001.1"/>
</dbReference>
<keyword evidence="4" id="KW-1185">Reference proteome</keyword>
<dbReference type="InterPro" id="IPR037401">
    <property type="entry name" value="SnoaL-like"/>
</dbReference>
<evidence type="ECO:0000313" key="3">
    <source>
        <dbReference type="EMBL" id="MBA8922473.1"/>
    </source>
</evidence>
<reference evidence="3 5" key="3">
    <citation type="submission" date="2020-08" db="EMBL/GenBank/DDBJ databases">
        <title>Sequencing the genomes of 1000 actinobacteria strains.</title>
        <authorList>
            <person name="Klenk H.-P."/>
        </authorList>
    </citation>
    <scope>NUCLEOTIDE SEQUENCE [LARGE SCALE GENOMIC DNA]</scope>
    <source>
        <strain evidence="3 5">DSM 19081</strain>
    </source>
</reference>
<organism evidence="2 4">
    <name type="scientific">Nesterenkonia jeotgali</name>
    <dbReference type="NCBI Taxonomy" id="317018"/>
    <lineage>
        <taxon>Bacteria</taxon>
        <taxon>Bacillati</taxon>
        <taxon>Actinomycetota</taxon>
        <taxon>Actinomycetes</taxon>
        <taxon>Micrococcales</taxon>
        <taxon>Micrococcaceae</taxon>
        <taxon>Nesterenkonia</taxon>
    </lineage>
</organism>
<dbReference type="Gene3D" id="3.10.450.50">
    <property type="match status" value="1"/>
</dbReference>
<proteinExistence type="predicted"/>
<dbReference type="Proteomes" id="UP000054023">
    <property type="component" value="Unassembled WGS sequence"/>
</dbReference>
<keyword evidence="3" id="KW-0413">Isomerase</keyword>
<name>A0A0W8ILS8_9MICC</name>
<evidence type="ECO:0000313" key="4">
    <source>
        <dbReference type="Proteomes" id="UP000054023"/>
    </source>
</evidence>
<dbReference type="EMBL" id="JACJIH010000001">
    <property type="protein sequence ID" value="MBA8922473.1"/>
    <property type="molecule type" value="Genomic_DNA"/>
</dbReference>
<gene>
    <name evidence="2" type="ORF">AVL63_10045</name>
    <name evidence="3" type="ORF">HNR24_002406</name>
</gene>
<dbReference type="SUPFAM" id="SSF54427">
    <property type="entry name" value="NTF2-like"/>
    <property type="match status" value="1"/>
</dbReference>
<reference evidence="2" key="2">
    <citation type="submission" date="2015-12" db="EMBL/GenBank/DDBJ databases">
        <authorList>
            <person name="Shamseldin A."/>
            <person name="Moawad H."/>
            <person name="Abd El-Rahim W.M."/>
            <person name="Sadowsky M.J."/>
        </authorList>
    </citation>
    <scope>NUCLEOTIDE SEQUENCE [LARGE SCALE GENOMIC DNA]</scope>
    <source>
        <strain evidence="2">CD08_7</strain>
    </source>
</reference>
<dbReference type="Proteomes" id="UP000546252">
    <property type="component" value="Unassembled WGS sequence"/>
</dbReference>
<evidence type="ECO:0000259" key="1">
    <source>
        <dbReference type="Pfam" id="PF12680"/>
    </source>
</evidence>
<accession>A0A0W8ILS8</accession>
<evidence type="ECO:0000313" key="5">
    <source>
        <dbReference type="Proteomes" id="UP000546252"/>
    </source>
</evidence>
<dbReference type="Pfam" id="PF12680">
    <property type="entry name" value="SnoaL_2"/>
    <property type="match status" value="1"/>
</dbReference>
<dbReference type="OrthoDB" id="8684708at2"/>